<gene>
    <name evidence="2" type="ORF">OIK42_05790</name>
</gene>
<dbReference type="EMBL" id="JAQQXP010000001">
    <property type="protein sequence ID" value="MDC8830272.1"/>
    <property type="molecule type" value="Genomic_DNA"/>
</dbReference>
<dbReference type="Pfam" id="PF12633">
    <property type="entry name" value="Adenyl_cycl_N"/>
    <property type="match status" value="1"/>
</dbReference>
<keyword evidence="2" id="KW-0456">Lyase</keyword>
<dbReference type="PANTHER" id="PTHR38760">
    <property type="entry name" value="ADENYLATE CYCLASE"/>
    <property type="match status" value="1"/>
</dbReference>
<keyword evidence="3" id="KW-1185">Reference proteome</keyword>
<proteinExistence type="predicted"/>
<organism evidence="2 3">
    <name type="scientific">Alteromonas gilva</name>
    <dbReference type="NCBI Taxonomy" id="2987522"/>
    <lineage>
        <taxon>Bacteria</taxon>
        <taxon>Pseudomonadati</taxon>
        <taxon>Pseudomonadota</taxon>
        <taxon>Gammaproteobacteria</taxon>
        <taxon>Alteromonadales</taxon>
        <taxon>Alteromonadaceae</taxon>
        <taxon>Alteromonas/Salinimonas group</taxon>
        <taxon>Alteromonas</taxon>
    </lineage>
</organism>
<sequence length="659" mass="75789">MSSQQPRTVKQNLTIRLLRVLRYNKARIERALVLLPEEHRPLFHVLPFLLHVNHPDLPGYVAAEGEACFGLNNYSLREEVRQSIAAVFPEQAALLEDLKAIWPRQRAIDALVLMGSVGTIAQSDKSDFDYWVCVDSNKLTPTAMARMQDKLTALEQWAQDSFDIEVHFFLSDIEKVRDNDFGVAEGESAGSAQAVFLKAEFYTTNIVVAGKAPFWWLTPDSTTEKQYYALLNQLEAGGSPDLDWFMDLGHLDKLDVNELFGAAIWQLGKAMDSPFKSVLKMAKLEVFLDNLEREQPLCNLLKQRVHHGDEAPGNVANIDPYALMFDQLIAHYESTQQPDVVTLLQQCLYIKCGCKLSQPVEEGEVNFKRRIIAGYVKRWGWNRSQLRHLDNADNWTFSELVQLSRRIHRFLIQCYRRMSAQLKMDSQSVSKEDMTVLGRRLEAYYAKKEHKLDFLRIGFDDKVNCPVITVKQHKLKNGQPVWAAYYGNLLGKQGKAQDKTRVYTAETPEGLMLWCVCNRVLNTDTKVLLDYDTEPVVDNDLKSLIKHFVDIFPPVRVNAVSRQDLLEPAYIKACLVILNFTTMRIKPTVEEVTVVYSTSWGETFLVPGKEAIDKLWFELQEVFPRPPCYVFVPDGMQRKRIYQAFTDTTEYEFELLNYW</sequence>
<reference evidence="2 3" key="1">
    <citation type="submission" date="2022-10" db="EMBL/GenBank/DDBJ databases">
        <title>Alteromonas sp. chi3 Genome sequencing.</title>
        <authorList>
            <person name="Park S."/>
        </authorList>
    </citation>
    <scope>NUCLEOTIDE SEQUENCE [LARGE SCALE GENOMIC DNA]</scope>
    <source>
        <strain evidence="3">chi3</strain>
    </source>
</reference>
<dbReference type="InterPro" id="IPR024685">
    <property type="entry name" value="Adenylate_cyclase_1_N"/>
</dbReference>
<dbReference type="PANTHER" id="PTHR38760:SF1">
    <property type="entry name" value="ADENYLATE CYCLASE"/>
    <property type="match status" value="1"/>
</dbReference>
<dbReference type="Proteomes" id="UP001218788">
    <property type="component" value="Unassembled WGS sequence"/>
</dbReference>
<evidence type="ECO:0000259" key="1">
    <source>
        <dbReference type="Pfam" id="PF12633"/>
    </source>
</evidence>
<protein>
    <submittedName>
        <fullName evidence="2">Class I adenylate cyclase</fullName>
        <ecNumber evidence="2">4.6.1.1</ecNumber>
    </submittedName>
</protein>
<feature type="domain" description="Adenylate cyclase class-I N-terminal" evidence="1">
    <location>
        <begin position="19"/>
        <end position="216"/>
    </location>
</feature>
<dbReference type="Pfam" id="PF01295">
    <property type="entry name" value="Adenylate_cycl"/>
    <property type="match status" value="1"/>
</dbReference>
<dbReference type="GO" id="GO:0004016">
    <property type="term" value="F:adenylate cyclase activity"/>
    <property type="evidence" value="ECO:0007669"/>
    <property type="project" value="UniProtKB-EC"/>
</dbReference>
<accession>A0ABT5L350</accession>
<dbReference type="RefSeq" id="WP_273639029.1">
    <property type="nucleotide sequence ID" value="NZ_JAQQXP010000001.1"/>
</dbReference>
<evidence type="ECO:0000313" key="3">
    <source>
        <dbReference type="Proteomes" id="UP001218788"/>
    </source>
</evidence>
<dbReference type="EC" id="4.6.1.1" evidence="2"/>
<comment type="caution">
    <text evidence="2">The sequence shown here is derived from an EMBL/GenBank/DDBJ whole genome shotgun (WGS) entry which is preliminary data.</text>
</comment>
<dbReference type="InterPro" id="IPR000274">
    <property type="entry name" value="Adenylate_cyclase_1"/>
</dbReference>
<evidence type="ECO:0000313" key="2">
    <source>
        <dbReference type="EMBL" id="MDC8830272.1"/>
    </source>
</evidence>
<name>A0ABT5L350_9ALTE</name>